<sequence length="62" mass="6295">MQKIFTAALFFLVSATAAIAAPEYTSTSPPQPCGTLVCQPGYQCCKTVNGPGCAKLPAGAVC</sequence>
<evidence type="ECO:0000313" key="2">
    <source>
        <dbReference type="EMBL" id="KAF9529632.1"/>
    </source>
</evidence>
<keyword evidence="3" id="KW-1185">Reference proteome</keyword>
<comment type="caution">
    <text evidence="2">The sequence shown here is derived from an EMBL/GenBank/DDBJ whole genome shotgun (WGS) entry which is preliminary data.</text>
</comment>
<organism evidence="2 3">
    <name type="scientific">Crepidotus variabilis</name>
    <dbReference type="NCBI Taxonomy" id="179855"/>
    <lineage>
        <taxon>Eukaryota</taxon>
        <taxon>Fungi</taxon>
        <taxon>Dikarya</taxon>
        <taxon>Basidiomycota</taxon>
        <taxon>Agaricomycotina</taxon>
        <taxon>Agaricomycetes</taxon>
        <taxon>Agaricomycetidae</taxon>
        <taxon>Agaricales</taxon>
        <taxon>Agaricineae</taxon>
        <taxon>Crepidotaceae</taxon>
        <taxon>Crepidotus</taxon>
    </lineage>
</organism>
<name>A0A9P6EIT8_9AGAR</name>
<dbReference type="EMBL" id="MU157845">
    <property type="protein sequence ID" value="KAF9529632.1"/>
    <property type="molecule type" value="Genomic_DNA"/>
</dbReference>
<dbReference type="AlphaFoldDB" id="A0A9P6EIT8"/>
<dbReference type="OrthoDB" id="3097999at2759"/>
<feature type="signal peptide" evidence="1">
    <location>
        <begin position="1"/>
        <end position="20"/>
    </location>
</feature>
<protein>
    <submittedName>
        <fullName evidence="2">Uncharacterized protein</fullName>
    </submittedName>
</protein>
<accession>A0A9P6EIT8</accession>
<reference evidence="2" key="1">
    <citation type="submission" date="2020-11" db="EMBL/GenBank/DDBJ databases">
        <authorList>
            <consortium name="DOE Joint Genome Institute"/>
            <person name="Ahrendt S."/>
            <person name="Riley R."/>
            <person name="Andreopoulos W."/>
            <person name="Labutti K."/>
            <person name="Pangilinan J."/>
            <person name="Ruiz-Duenas F.J."/>
            <person name="Barrasa J.M."/>
            <person name="Sanchez-Garcia M."/>
            <person name="Camarero S."/>
            <person name="Miyauchi S."/>
            <person name="Serrano A."/>
            <person name="Linde D."/>
            <person name="Babiker R."/>
            <person name="Drula E."/>
            <person name="Ayuso-Fernandez I."/>
            <person name="Pacheco R."/>
            <person name="Padilla G."/>
            <person name="Ferreira P."/>
            <person name="Barriuso J."/>
            <person name="Kellner H."/>
            <person name="Castanera R."/>
            <person name="Alfaro M."/>
            <person name="Ramirez L."/>
            <person name="Pisabarro A.G."/>
            <person name="Kuo A."/>
            <person name="Tritt A."/>
            <person name="Lipzen A."/>
            <person name="He G."/>
            <person name="Yan M."/>
            <person name="Ng V."/>
            <person name="Cullen D."/>
            <person name="Martin F."/>
            <person name="Rosso M.-N."/>
            <person name="Henrissat B."/>
            <person name="Hibbett D."/>
            <person name="Martinez A.T."/>
            <person name="Grigoriev I.V."/>
        </authorList>
    </citation>
    <scope>NUCLEOTIDE SEQUENCE</scope>
    <source>
        <strain evidence="2">CBS 506.95</strain>
    </source>
</reference>
<keyword evidence="1" id="KW-0732">Signal</keyword>
<gene>
    <name evidence="2" type="ORF">CPB83DRAFT_852459</name>
</gene>
<proteinExistence type="predicted"/>
<feature type="chain" id="PRO_5040389731" evidence="1">
    <location>
        <begin position="21"/>
        <end position="62"/>
    </location>
</feature>
<evidence type="ECO:0000256" key="1">
    <source>
        <dbReference type="SAM" id="SignalP"/>
    </source>
</evidence>
<evidence type="ECO:0000313" key="3">
    <source>
        <dbReference type="Proteomes" id="UP000807306"/>
    </source>
</evidence>
<dbReference type="Proteomes" id="UP000807306">
    <property type="component" value="Unassembled WGS sequence"/>
</dbReference>